<dbReference type="Proteomes" id="UP001163726">
    <property type="component" value="Chromosome"/>
</dbReference>
<accession>A0ABY7AL83</accession>
<dbReference type="EMBL" id="CP109965">
    <property type="protein sequence ID" value="WAJ69220.1"/>
    <property type="molecule type" value="Genomic_DNA"/>
</dbReference>
<evidence type="ECO:0000313" key="3">
    <source>
        <dbReference type="Proteomes" id="UP001163726"/>
    </source>
</evidence>
<dbReference type="RefSeq" id="WP_268073412.1">
    <property type="nucleotide sequence ID" value="NZ_CP109965.1"/>
</dbReference>
<sequence>MDLNVQRKFKTYPKDAFIALMATRKLIIKTAKDDGINGLTETLKWGEPSYISSIGSTIRFDWKEKTPQQYYIYFHCQTKLIACFKELYGDIFVYDGNRAIVFKLGQEIPINALTHCISLALRYKKIKHVNLLGA</sequence>
<protein>
    <submittedName>
        <fullName evidence="2">DUF1801 domain-containing protein</fullName>
    </submittedName>
</protein>
<evidence type="ECO:0000313" key="2">
    <source>
        <dbReference type="EMBL" id="WAJ69220.1"/>
    </source>
</evidence>
<keyword evidence="3" id="KW-1185">Reference proteome</keyword>
<name>A0ABY7AL83_9ALTE</name>
<evidence type="ECO:0000259" key="1">
    <source>
        <dbReference type="Pfam" id="PF08818"/>
    </source>
</evidence>
<reference evidence="2" key="1">
    <citation type="submission" date="2022-10" db="EMBL/GenBank/DDBJ databases">
        <title>Catenovulum adriacola sp. nov. isolated in the Harbour of Susak.</title>
        <authorList>
            <person name="Schoch T."/>
            <person name="Reich S.J."/>
            <person name="Stoeferle S."/>
            <person name="Flaiz M."/>
            <person name="Kazda M."/>
            <person name="Riedel C.U."/>
            <person name="Duerre P."/>
        </authorList>
    </citation>
    <scope>NUCLEOTIDE SEQUENCE</scope>
    <source>
        <strain evidence="2">TS8</strain>
    </source>
</reference>
<dbReference type="Pfam" id="PF08818">
    <property type="entry name" value="DUF1801"/>
    <property type="match status" value="1"/>
</dbReference>
<dbReference type="InterPro" id="IPR014922">
    <property type="entry name" value="YdhG-like"/>
</dbReference>
<feature type="domain" description="YdhG-like" evidence="1">
    <location>
        <begin position="22"/>
        <end position="120"/>
    </location>
</feature>
<organism evidence="2 3">
    <name type="scientific">Catenovulum adriaticum</name>
    <dbReference type="NCBI Taxonomy" id="2984846"/>
    <lineage>
        <taxon>Bacteria</taxon>
        <taxon>Pseudomonadati</taxon>
        <taxon>Pseudomonadota</taxon>
        <taxon>Gammaproteobacteria</taxon>
        <taxon>Alteromonadales</taxon>
        <taxon>Alteromonadaceae</taxon>
        <taxon>Catenovulum</taxon>
    </lineage>
</organism>
<gene>
    <name evidence="2" type="ORF">OLW01_08480</name>
</gene>
<dbReference type="SUPFAM" id="SSF159888">
    <property type="entry name" value="YdhG-like"/>
    <property type="match status" value="1"/>
</dbReference>
<proteinExistence type="predicted"/>